<keyword evidence="2" id="KW-1185">Reference proteome</keyword>
<evidence type="ECO:0000313" key="2">
    <source>
        <dbReference type="Proteomes" id="UP000030645"/>
    </source>
</evidence>
<gene>
    <name evidence="1" type="ORF">L484_009245</name>
</gene>
<sequence>MARSISDQICAMRLCSEDARSGDPRCGRRKLTRVRWFHCCGMPDRINDGVLVEFSDTMLIAEGKWLNGGCSGCPSSVMALSPFFSYIVMTDVVSLPFGFGCVSHPRKLFTDGVGCLVRLELPLCRVVDVPLRGG</sequence>
<dbReference type="Proteomes" id="UP000030645">
    <property type="component" value="Unassembled WGS sequence"/>
</dbReference>
<proteinExistence type="predicted"/>
<dbReference type="AlphaFoldDB" id="W9SEE2"/>
<protein>
    <submittedName>
        <fullName evidence="1">Uncharacterized protein</fullName>
    </submittedName>
</protein>
<dbReference type="EMBL" id="KE346039">
    <property type="protein sequence ID" value="EXC24959.1"/>
    <property type="molecule type" value="Genomic_DNA"/>
</dbReference>
<reference evidence="2" key="1">
    <citation type="submission" date="2013-01" db="EMBL/GenBank/DDBJ databases">
        <title>Draft Genome Sequence of a Mulberry Tree, Morus notabilis C.K. Schneid.</title>
        <authorList>
            <person name="He N."/>
            <person name="Zhao S."/>
        </authorList>
    </citation>
    <scope>NUCLEOTIDE SEQUENCE</scope>
</reference>
<organism evidence="1 2">
    <name type="scientific">Morus notabilis</name>
    <dbReference type="NCBI Taxonomy" id="981085"/>
    <lineage>
        <taxon>Eukaryota</taxon>
        <taxon>Viridiplantae</taxon>
        <taxon>Streptophyta</taxon>
        <taxon>Embryophyta</taxon>
        <taxon>Tracheophyta</taxon>
        <taxon>Spermatophyta</taxon>
        <taxon>Magnoliopsida</taxon>
        <taxon>eudicotyledons</taxon>
        <taxon>Gunneridae</taxon>
        <taxon>Pentapetalae</taxon>
        <taxon>rosids</taxon>
        <taxon>fabids</taxon>
        <taxon>Rosales</taxon>
        <taxon>Moraceae</taxon>
        <taxon>Moreae</taxon>
        <taxon>Morus</taxon>
    </lineage>
</organism>
<name>W9SEE2_9ROSA</name>
<evidence type="ECO:0000313" key="1">
    <source>
        <dbReference type="EMBL" id="EXC24959.1"/>
    </source>
</evidence>
<accession>W9SEE2</accession>